<keyword evidence="3" id="KW-1185">Reference proteome</keyword>
<gene>
    <name evidence="2" type="ordered locus">Metme_2121</name>
</gene>
<dbReference type="Proteomes" id="UP000008888">
    <property type="component" value="Chromosome"/>
</dbReference>
<proteinExistence type="predicted"/>
<reference evidence="3" key="3">
    <citation type="submission" date="2011-05" db="EMBL/GenBank/DDBJ databases">
        <title>Complete sequence of Methylomonas methanica MC09.</title>
        <authorList>
            <consortium name="US DOE Joint Genome Institute"/>
            <person name="Lucas S."/>
            <person name="Han J."/>
            <person name="Lapidus A."/>
            <person name="Cheng J.-F."/>
            <person name="Goodwin L."/>
            <person name="Pitluck S."/>
            <person name="Peters L."/>
            <person name="Mikhailova N."/>
            <person name="Teshima H."/>
            <person name="Han C."/>
            <person name="Tapia R."/>
            <person name="Land M."/>
            <person name="Hauser L."/>
            <person name="Kyrpides N."/>
            <person name="Ivanova N."/>
            <person name="Pagani I."/>
            <person name="Stein L."/>
            <person name="Woyke T."/>
        </authorList>
    </citation>
    <scope>NUCLEOTIDE SEQUENCE [LARGE SCALE GENOMIC DNA]</scope>
    <source>
        <strain evidence="3">MC09</strain>
    </source>
</reference>
<keyword evidence="1" id="KW-0812">Transmembrane</keyword>
<dbReference type="HOGENOM" id="CLU_681160_0_0_6"/>
<reference evidence="2 3" key="1">
    <citation type="journal article" date="2011" name="J. Bacteriol.">
        <title>Complete Genome Sequence of the Aerobic Marine Methanotroph Methylomonas methanica MC09.</title>
        <authorList>
            <person name="Boden R."/>
            <person name="Cunliffe M."/>
            <person name="Scanlan J."/>
            <person name="Moussard H."/>
            <person name="Kits K.D."/>
            <person name="Klotz M.G."/>
            <person name="Jetten M.S."/>
            <person name="Vuilleumier S."/>
            <person name="Han J."/>
            <person name="Peters L."/>
            <person name="Mikhailova N."/>
            <person name="Teshima H."/>
            <person name="Tapia R."/>
            <person name="Kyrpides N."/>
            <person name="Ivanova N."/>
            <person name="Pagani I."/>
            <person name="Cheng J.F."/>
            <person name="Goodwin L."/>
            <person name="Han C."/>
            <person name="Hauser L."/>
            <person name="Land M.L."/>
            <person name="Lapidus A."/>
            <person name="Lucas S."/>
            <person name="Pitluck S."/>
            <person name="Woyke T."/>
            <person name="Stein L."/>
            <person name="Murrell J.C."/>
        </authorList>
    </citation>
    <scope>NUCLEOTIDE SEQUENCE [LARGE SCALE GENOMIC DNA]</scope>
    <source>
        <strain evidence="2 3">MC09</strain>
    </source>
</reference>
<evidence type="ECO:0000256" key="1">
    <source>
        <dbReference type="SAM" id="Phobius"/>
    </source>
</evidence>
<protein>
    <submittedName>
        <fullName evidence="2">Uncharacterized protein</fullName>
    </submittedName>
</protein>
<dbReference type="eggNOG" id="ENOG5032VFV">
    <property type="taxonomic scope" value="Bacteria"/>
</dbReference>
<keyword evidence="1" id="KW-0472">Membrane</keyword>
<name>G0A6Q5_METMM</name>
<dbReference type="AlphaFoldDB" id="G0A6Q5"/>
<feature type="transmembrane region" description="Helical" evidence="1">
    <location>
        <begin position="55"/>
        <end position="75"/>
    </location>
</feature>
<organism evidence="2 3">
    <name type="scientific">Methylomonas methanica (strain DSM 25384 / MC09)</name>
    <dbReference type="NCBI Taxonomy" id="857087"/>
    <lineage>
        <taxon>Bacteria</taxon>
        <taxon>Pseudomonadati</taxon>
        <taxon>Pseudomonadota</taxon>
        <taxon>Gammaproteobacteria</taxon>
        <taxon>Methylococcales</taxon>
        <taxon>Methylococcaceae</taxon>
        <taxon>Methylomonas</taxon>
    </lineage>
</organism>
<dbReference type="EMBL" id="CP002738">
    <property type="protein sequence ID" value="AEG00526.1"/>
    <property type="molecule type" value="Genomic_DNA"/>
</dbReference>
<evidence type="ECO:0000313" key="2">
    <source>
        <dbReference type="EMBL" id="AEG00526.1"/>
    </source>
</evidence>
<keyword evidence="1" id="KW-1133">Transmembrane helix</keyword>
<dbReference type="KEGG" id="mmt:Metme_2121"/>
<reference key="2">
    <citation type="submission" date="2011-05" db="EMBL/GenBank/DDBJ databases">
        <title>Complete genome sequence of the aerobic marine methanotroph Methylomonas methanica MC09.</title>
        <authorList>
            <person name="Boden R."/>
            <person name="Cunliffe M."/>
            <person name="Scanlan J."/>
            <person name="Moussard H."/>
            <person name="Kits K.D."/>
            <person name="Klotz M."/>
            <person name="Jetten M."/>
            <person name="Vuilleumier S."/>
            <person name="Han J."/>
            <person name="Peters L."/>
            <person name="Mikhailova N."/>
            <person name="Teshima H."/>
            <person name="Tapia R."/>
            <person name="Kyrpides N."/>
            <person name="Ivanova N."/>
            <person name="Pagani I."/>
            <person name="Cheng J.-F."/>
            <person name="Goodwin L."/>
            <person name="Han C."/>
            <person name="Hauser L."/>
            <person name="Land M."/>
            <person name="Lapidus A."/>
            <person name="Lucas S."/>
            <person name="Pitluck S."/>
            <person name="Woyke T."/>
            <person name="Stein L.Y."/>
            <person name="Murrell C."/>
        </authorList>
    </citation>
    <scope>NUCLEOTIDE SEQUENCE</scope>
    <source>
        <strain>MC09</strain>
    </source>
</reference>
<accession>G0A6Q5</accession>
<evidence type="ECO:0000313" key="3">
    <source>
        <dbReference type="Proteomes" id="UP000008888"/>
    </source>
</evidence>
<sequence>MEYLKCPWCGCSHNRYENKCSNCGGVLTHKADFYKNVLKNQETGVSELTALVKKIARYLAVITLILTVGLSFYFFKKTPAKLTYIKPTLTVMDNTSAASVTDKRAEAANIPEAPSAAEGGRNPCRLNVANNAGLKVYLVTRHSGLQDSKYQFGASGHEVRESEVVINKPGENIILVLMAYDPVLWKISKTFSTLVSGVVLAGYHEQMLYGLPKLTPVLRAIYETKSECAYFYDSLNSGGQEHYIMQRIAEITGSAPLEIINSAHNGKFYVGDTESVSKLIEYSDQDFDTFMQTHLKQRQVTIDEVAPKEEGIRQLIREGKIRPAGTSDIERWARAAVKNHNSAQHRMHLGFTYVIVKTMQFPRGMYGAHSKAFILSEHVSMPLGDIAHNAVYMLENGVCEGLTC</sequence>